<protein>
    <submittedName>
        <fullName evidence="2">Uncharacterized protein</fullName>
    </submittedName>
</protein>
<evidence type="ECO:0000256" key="1">
    <source>
        <dbReference type="SAM" id="Phobius"/>
    </source>
</evidence>
<reference evidence="2" key="1">
    <citation type="journal article" date="2023" name="Mol. Phylogenet. Evol.">
        <title>Genome-scale phylogeny and comparative genomics of the fungal order Sordariales.</title>
        <authorList>
            <person name="Hensen N."/>
            <person name="Bonometti L."/>
            <person name="Westerberg I."/>
            <person name="Brannstrom I.O."/>
            <person name="Guillou S."/>
            <person name="Cros-Aarteil S."/>
            <person name="Calhoun S."/>
            <person name="Haridas S."/>
            <person name="Kuo A."/>
            <person name="Mondo S."/>
            <person name="Pangilinan J."/>
            <person name="Riley R."/>
            <person name="LaButti K."/>
            <person name="Andreopoulos B."/>
            <person name="Lipzen A."/>
            <person name="Chen C."/>
            <person name="Yan M."/>
            <person name="Daum C."/>
            <person name="Ng V."/>
            <person name="Clum A."/>
            <person name="Steindorff A."/>
            <person name="Ohm R.A."/>
            <person name="Martin F."/>
            <person name="Silar P."/>
            <person name="Natvig D.O."/>
            <person name="Lalanne C."/>
            <person name="Gautier V."/>
            <person name="Ament-Velasquez S.L."/>
            <person name="Kruys A."/>
            <person name="Hutchinson M.I."/>
            <person name="Powell A.J."/>
            <person name="Barry K."/>
            <person name="Miller A.N."/>
            <person name="Grigoriev I.V."/>
            <person name="Debuchy R."/>
            <person name="Gladieux P."/>
            <person name="Hiltunen Thoren M."/>
            <person name="Johannesson H."/>
        </authorList>
    </citation>
    <scope>NUCLEOTIDE SEQUENCE</scope>
    <source>
        <strain evidence="2">PSN243</strain>
    </source>
</reference>
<evidence type="ECO:0000313" key="3">
    <source>
        <dbReference type="Proteomes" id="UP001321760"/>
    </source>
</evidence>
<feature type="transmembrane region" description="Helical" evidence="1">
    <location>
        <begin position="15"/>
        <end position="40"/>
    </location>
</feature>
<sequence length="563" mass="62957">MNIFELWSKLPVRTIALVVHAVLYLALSLAMLVAVDGYLAQDDGHTSTSTARKPTFRSSDIITFVSAATMAVSWMAGIWSASVLAKSGYVVWVGSRENTNKEVVADRIRRTMDHQLPIFLGTRRDFTLVQISALLVIPAFIASPLLQGALDWRSSSEATGLTILKSRNPAAEFWGWNYLDGNARDADEENWGAASLAGITWDGHSADSDHNKQTCRHVISHTQFLPGSKIYGAMIPCIIVHSIDFPPTPVPAEAINIVDNPRLVTTSKAWRLFGEVPGTLALFDPTNRTLPIPPVLGSDIPDGDIVFTSEPIYPSPFFWSGPMTGLVLIAMYKPYPPYQHEIFGIPPPPNSLPRGAVMSFADGQGVRPDRHFIHMRVNFTAGVIHPKSGTYLKRNVIQADDNDPDGRDIVPASWVKEALYMMSDTMNCMVRMNSTAIPTWGNLENYTRDMIRFSYMAAWTNLQRKFEPNSTDLTVEVQEPRLRAVVSKWRVILWVLVNVAFSCSWFLVREMKRRDGEIGEVDGFADFVLRMYAYFEREKGRADGEREDEKVVRITVREDKGAG</sequence>
<organism evidence="2 3">
    <name type="scientific">Podospora aff. communis PSN243</name>
    <dbReference type="NCBI Taxonomy" id="3040156"/>
    <lineage>
        <taxon>Eukaryota</taxon>
        <taxon>Fungi</taxon>
        <taxon>Dikarya</taxon>
        <taxon>Ascomycota</taxon>
        <taxon>Pezizomycotina</taxon>
        <taxon>Sordariomycetes</taxon>
        <taxon>Sordariomycetidae</taxon>
        <taxon>Sordariales</taxon>
        <taxon>Podosporaceae</taxon>
        <taxon>Podospora</taxon>
    </lineage>
</organism>
<feature type="transmembrane region" description="Helical" evidence="1">
    <location>
        <begin position="126"/>
        <end position="146"/>
    </location>
</feature>
<feature type="transmembrane region" description="Helical" evidence="1">
    <location>
        <begin position="61"/>
        <end position="85"/>
    </location>
</feature>
<evidence type="ECO:0000313" key="2">
    <source>
        <dbReference type="EMBL" id="KAK4443169.1"/>
    </source>
</evidence>
<dbReference type="AlphaFoldDB" id="A0AAV9G4W5"/>
<keyword evidence="3" id="KW-1185">Reference proteome</keyword>
<dbReference type="Proteomes" id="UP001321760">
    <property type="component" value="Unassembled WGS sequence"/>
</dbReference>
<keyword evidence="1" id="KW-0812">Transmembrane</keyword>
<dbReference type="EMBL" id="MU865998">
    <property type="protein sequence ID" value="KAK4443169.1"/>
    <property type="molecule type" value="Genomic_DNA"/>
</dbReference>
<keyword evidence="1" id="KW-0472">Membrane</keyword>
<keyword evidence="1" id="KW-1133">Transmembrane helix</keyword>
<feature type="transmembrane region" description="Helical" evidence="1">
    <location>
        <begin position="491"/>
        <end position="508"/>
    </location>
</feature>
<accession>A0AAV9G4W5</accession>
<comment type="caution">
    <text evidence="2">The sequence shown here is derived from an EMBL/GenBank/DDBJ whole genome shotgun (WGS) entry which is preliminary data.</text>
</comment>
<proteinExistence type="predicted"/>
<gene>
    <name evidence="2" type="ORF">QBC34DRAFT_213346</name>
</gene>
<reference evidence="2" key="2">
    <citation type="submission" date="2023-05" db="EMBL/GenBank/DDBJ databases">
        <authorList>
            <consortium name="Lawrence Berkeley National Laboratory"/>
            <person name="Steindorff A."/>
            <person name="Hensen N."/>
            <person name="Bonometti L."/>
            <person name="Westerberg I."/>
            <person name="Brannstrom I.O."/>
            <person name="Guillou S."/>
            <person name="Cros-Aarteil S."/>
            <person name="Calhoun S."/>
            <person name="Haridas S."/>
            <person name="Kuo A."/>
            <person name="Mondo S."/>
            <person name="Pangilinan J."/>
            <person name="Riley R."/>
            <person name="Labutti K."/>
            <person name="Andreopoulos B."/>
            <person name="Lipzen A."/>
            <person name="Chen C."/>
            <person name="Yanf M."/>
            <person name="Daum C."/>
            <person name="Ng V."/>
            <person name="Clum A."/>
            <person name="Ohm R."/>
            <person name="Martin F."/>
            <person name="Silar P."/>
            <person name="Natvig D."/>
            <person name="Lalanne C."/>
            <person name="Gautier V."/>
            <person name="Ament-Velasquez S.L."/>
            <person name="Kruys A."/>
            <person name="Hutchinson M.I."/>
            <person name="Powell A.J."/>
            <person name="Barry K."/>
            <person name="Miller A.N."/>
            <person name="Grigoriev I.V."/>
            <person name="Debuchy R."/>
            <person name="Gladieux P."/>
            <person name="Thoren M.H."/>
            <person name="Johannesson H."/>
        </authorList>
    </citation>
    <scope>NUCLEOTIDE SEQUENCE</scope>
    <source>
        <strain evidence="2">PSN243</strain>
    </source>
</reference>
<name>A0AAV9G4W5_9PEZI</name>